<dbReference type="AlphaFoldDB" id="A0A930V0W3"/>
<organism evidence="8 9">
    <name type="scientific">Nocardioides acrostichi</name>
    <dbReference type="NCBI Taxonomy" id="2784339"/>
    <lineage>
        <taxon>Bacteria</taxon>
        <taxon>Bacillati</taxon>
        <taxon>Actinomycetota</taxon>
        <taxon>Actinomycetes</taxon>
        <taxon>Propionibacteriales</taxon>
        <taxon>Nocardioidaceae</taxon>
        <taxon>Nocardioides</taxon>
    </lineage>
</organism>
<dbReference type="GO" id="GO:0005886">
    <property type="term" value="C:plasma membrane"/>
    <property type="evidence" value="ECO:0007669"/>
    <property type="project" value="TreeGrafter"/>
</dbReference>
<dbReference type="PANTHER" id="PTHR38459:SF1">
    <property type="entry name" value="PROPHAGE BACTOPRENOL-LINKED GLUCOSE TRANSLOCASE HOMOLOG"/>
    <property type="match status" value="1"/>
</dbReference>
<keyword evidence="9" id="KW-1185">Reference proteome</keyword>
<evidence type="ECO:0000313" key="8">
    <source>
        <dbReference type="EMBL" id="MBF4161821.1"/>
    </source>
</evidence>
<dbReference type="EMBL" id="JADIVZ010000003">
    <property type="protein sequence ID" value="MBF4161821.1"/>
    <property type="molecule type" value="Genomic_DNA"/>
</dbReference>
<evidence type="ECO:0000313" key="9">
    <source>
        <dbReference type="Proteomes" id="UP000656804"/>
    </source>
</evidence>
<dbReference type="RefSeq" id="WP_194503076.1">
    <property type="nucleotide sequence ID" value="NZ_JADIVZ010000003.1"/>
</dbReference>
<dbReference type="InterPro" id="IPR051401">
    <property type="entry name" value="GtrA_CellWall_Glycosyl"/>
</dbReference>
<evidence type="ECO:0000256" key="3">
    <source>
        <dbReference type="ARBA" id="ARBA00022692"/>
    </source>
</evidence>
<dbReference type="InterPro" id="IPR007267">
    <property type="entry name" value="GtrA_DPMS_TM"/>
</dbReference>
<evidence type="ECO:0000259" key="7">
    <source>
        <dbReference type="Pfam" id="PF04138"/>
    </source>
</evidence>
<protein>
    <submittedName>
        <fullName evidence="8">GtrA family protein</fullName>
    </submittedName>
</protein>
<comment type="similarity">
    <text evidence="2">Belongs to the GtrA family.</text>
</comment>
<comment type="subcellular location">
    <subcellularLocation>
        <location evidence="1">Membrane</location>
        <topology evidence="1">Multi-pass membrane protein</topology>
    </subcellularLocation>
</comment>
<feature type="transmembrane region" description="Helical" evidence="6">
    <location>
        <begin position="86"/>
        <end position="106"/>
    </location>
</feature>
<name>A0A930V0W3_9ACTN</name>
<evidence type="ECO:0000256" key="6">
    <source>
        <dbReference type="SAM" id="Phobius"/>
    </source>
</evidence>
<feature type="transmembrane region" description="Helical" evidence="6">
    <location>
        <begin position="118"/>
        <end position="136"/>
    </location>
</feature>
<keyword evidence="4 6" id="KW-1133">Transmembrane helix</keyword>
<dbReference type="Pfam" id="PF04138">
    <property type="entry name" value="GtrA_DPMS_TM"/>
    <property type="match status" value="1"/>
</dbReference>
<feature type="transmembrane region" description="Helical" evidence="6">
    <location>
        <begin position="49"/>
        <end position="66"/>
    </location>
</feature>
<feature type="domain" description="GtrA/DPMS transmembrane" evidence="7">
    <location>
        <begin position="14"/>
        <end position="142"/>
    </location>
</feature>
<comment type="caution">
    <text evidence="8">The sequence shown here is derived from an EMBL/GenBank/DDBJ whole genome shotgun (WGS) entry which is preliminary data.</text>
</comment>
<dbReference type="GO" id="GO:0000271">
    <property type="term" value="P:polysaccharide biosynthetic process"/>
    <property type="evidence" value="ECO:0007669"/>
    <property type="project" value="InterPro"/>
</dbReference>
<evidence type="ECO:0000256" key="4">
    <source>
        <dbReference type="ARBA" id="ARBA00022989"/>
    </source>
</evidence>
<evidence type="ECO:0000256" key="1">
    <source>
        <dbReference type="ARBA" id="ARBA00004141"/>
    </source>
</evidence>
<keyword evidence="3 6" id="KW-0812">Transmembrane</keyword>
<accession>A0A930V0W3</accession>
<reference evidence="8" key="1">
    <citation type="submission" date="2020-11" db="EMBL/GenBank/DDBJ databases">
        <title>Nocardioides sp. CBS4Y-1, whole genome shotgun sequence.</title>
        <authorList>
            <person name="Tuo L."/>
        </authorList>
    </citation>
    <scope>NUCLEOTIDE SEQUENCE</scope>
    <source>
        <strain evidence="8">CBS4Y-1</strain>
    </source>
</reference>
<proteinExistence type="inferred from homology"/>
<evidence type="ECO:0000256" key="5">
    <source>
        <dbReference type="ARBA" id="ARBA00023136"/>
    </source>
</evidence>
<evidence type="ECO:0000256" key="2">
    <source>
        <dbReference type="ARBA" id="ARBA00009399"/>
    </source>
</evidence>
<dbReference type="PANTHER" id="PTHR38459">
    <property type="entry name" value="PROPHAGE BACTOPRENOL-LINKED GLUCOSE TRANSLOCASE HOMOLOG"/>
    <property type="match status" value="1"/>
</dbReference>
<sequence length="162" mass="17988">MGRRWRRFVDEAWRFLAVGGLATIIALFLFNLLVHGFGTPLAVLADQPLVAYVVANLVGMAVSYRGSRDFAFRHREPVHADGGRTAFVVINVATMAIPVACLFVSRNLLGLDDPVSDNLSANVIGLVLGLVTRFWLFRRFVFRHPVSLLARSRPRADASREP</sequence>
<dbReference type="Proteomes" id="UP000656804">
    <property type="component" value="Unassembled WGS sequence"/>
</dbReference>
<keyword evidence="5 6" id="KW-0472">Membrane</keyword>
<gene>
    <name evidence="8" type="ORF">ISG29_08960</name>
</gene>
<feature type="transmembrane region" description="Helical" evidence="6">
    <location>
        <begin position="12"/>
        <end position="37"/>
    </location>
</feature>